<protein>
    <recommendedName>
        <fullName evidence="3">AAA family ATPase</fullName>
    </recommendedName>
</protein>
<comment type="caution">
    <text evidence="1">The sequence shown here is derived from an EMBL/GenBank/DDBJ whole genome shotgun (WGS) entry which is preliminary data.</text>
</comment>
<dbReference type="SUPFAM" id="SSF52540">
    <property type="entry name" value="P-loop containing nucleoside triphosphate hydrolases"/>
    <property type="match status" value="1"/>
</dbReference>
<reference evidence="1 2" key="1">
    <citation type="submission" date="2020-06" db="EMBL/GenBank/DDBJ databases">
        <title>Synonyms of Asaia species.</title>
        <authorList>
            <person name="Sombolestani A."/>
        </authorList>
    </citation>
    <scope>NUCLEOTIDE SEQUENCE [LARGE SCALE GENOMIC DNA]</scope>
    <source>
        <strain evidence="1 2">LMG 27047</strain>
    </source>
</reference>
<evidence type="ECO:0000313" key="2">
    <source>
        <dbReference type="Proteomes" id="UP001516351"/>
    </source>
</evidence>
<gene>
    <name evidence="1" type="ORF">HW542_02650</name>
</gene>
<dbReference type="RefSeq" id="WP_267310617.1">
    <property type="nucleotide sequence ID" value="NZ_JABXXV010000001.1"/>
</dbReference>
<name>A0ABX2P1I0_9PROT</name>
<accession>A0ABX2P1I0</accession>
<organism evidence="1 2">
    <name type="scientific">Asaia spathodeae</name>
    <dbReference type="NCBI Taxonomy" id="657016"/>
    <lineage>
        <taxon>Bacteria</taxon>
        <taxon>Pseudomonadati</taxon>
        <taxon>Pseudomonadota</taxon>
        <taxon>Alphaproteobacteria</taxon>
        <taxon>Acetobacterales</taxon>
        <taxon>Acetobacteraceae</taxon>
        <taxon>Asaia</taxon>
    </lineage>
</organism>
<dbReference type="Gene3D" id="3.40.50.300">
    <property type="entry name" value="P-loop containing nucleotide triphosphate hydrolases"/>
    <property type="match status" value="1"/>
</dbReference>
<evidence type="ECO:0000313" key="1">
    <source>
        <dbReference type="EMBL" id="NVN45706.1"/>
    </source>
</evidence>
<dbReference type="EMBL" id="JABXXV010000001">
    <property type="protein sequence ID" value="NVN45706.1"/>
    <property type="molecule type" value="Genomic_DNA"/>
</dbReference>
<sequence>MTHQSCDISLRMLGPRLIVMGPSNSGKSTLSVSIGRLTGLPVVHLDLLRHEVGTFDRLRSLTDFHHDHAQAIAASSLDYRR</sequence>
<dbReference type="InterPro" id="IPR027417">
    <property type="entry name" value="P-loop_NTPase"/>
</dbReference>
<proteinExistence type="predicted"/>
<evidence type="ECO:0008006" key="3">
    <source>
        <dbReference type="Google" id="ProtNLM"/>
    </source>
</evidence>
<keyword evidence="2" id="KW-1185">Reference proteome</keyword>
<dbReference type="Proteomes" id="UP001516351">
    <property type="component" value="Unassembled WGS sequence"/>
</dbReference>